<reference evidence="1" key="1">
    <citation type="submission" date="2021-03" db="EMBL/GenBank/DDBJ databases">
        <title>Molecular epidemiology and mechanisms of colistin and carbapenem resistance in Enterobacteriaceae from clinical isolates, the environment and porcine samples in Pretoria, South Africa.</title>
        <authorList>
            <person name="Bogoshi D."/>
            <person name="Mbelle N.M."/>
            <person name="Naidoo V."/>
            <person name="Osei Sekyere J."/>
        </authorList>
    </citation>
    <scope>NUCLEOTIDE SEQUENCE</scope>
    <source>
        <strain evidence="1">C080</strain>
    </source>
</reference>
<accession>A0A939NQI5</accession>
<organism evidence="1">
    <name type="scientific">Serratia marcescens</name>
    <dbReference type="NCBI Taxonomy" id="615"/>
    <lineage>
        <taxon>Bacteria</taxon>
        <taxon>Pseudomonadati</taxon>
        <taxon>Pseudomonadota</taxon>
        <taxon>Gammaproteobacteria</taxon>
        <taxon>Enterobacterales</taxon>
        <taxon>Yersiniaceae</taxon>
        <taxon>Serratia</taxon>
    </lineage>
</organism>
<name>A0A939NQI5_SERMA</name>
<evidence type="ECO:0000313" key="1">
    <source>
        <dbReference type="EMBL" id="MBO2007337.1"/>
    </source>
</evidence>
<comment type="caution">
    <text evidence="1">The sequence shown here is derived from an EMBL/GenBank/DDBJ whole genome shotgun (WGS) entry which is preliminary data.</text>
</comment>
<gene>
    <name evidence="1" type="ORF">J4732_21235</name>
</gene>
<protein>
    <submittedName>
        <fullName evidence="1">Uncharacterized protein</fullName>
    </submittedName>
</protein>
<dbReference type="EMBL" id="JAGETR010000224">
    <property type="protein sequence ID" value="MBO2007337.1"/>
    <property type="molecule type" value="Genomic_DNA"/>
</dbReference>
<sequence length="87" mass="10040">MDTIRRACIWGYEPHEIVSMYPYATFVLDQRKKFNHKAAPTLSNLCEGQDRNVPLHEIGITYGPRPLNVSSPIYKYAAKTAKQDERE</sequence>
<proteinExistence type="predicted"/>
<dbReference type="AlphaFoldDB" id="A0A939NQI5"/>